<feature type="domain" description="BON" evidence="1">
    <location>
        <begin position="1"/>
        <end position="58"/>
    </location>
</feature>
<keyword evidence="3" id="KW-1185">Reference proteome</keyword>
<feature type="domain" description="BON" evidence="1">
    <location>
        <begin position="62"/>
        <end position="130"/>
    </location>
</feature>
<dbReference type="EMBL" id="JAZGQL010000028">
    <property type="protein sequence ID" value="MEE6310707.1"/>
    <property type="molecule type" value="Genomic_DNA"/>
</dbReference>
<evidence type="ECO:0000259" key="1">
    <source>
        <dbReference type="PROSITE" id="PS50914"/>
    </source>
</evidence>
<dbReference type="SMART" id="SM00749">
    <property type="entry name" value="BON"/>
    <property type="match status" value="1"/>
</dbReference>
<dbReference type="InterPro" id="IPR014004">
    <property type="entry name" value="Transpt-assoc_nodulatn_dom_bac"/>
</dbReference>
<organism evidence="2 3">
    <name type="scientific">Plantactinospora veratri</name>
    <dbReference type="NCBI Taxonomy" id="1436122"/>
    <lineage>
        <taxon>Bacteria</taxon>
        <taxon>Bacillati</taxon>
        <taxon>Actinomycetota</taxon>
        <taxon>Actinomycetes</taxon>
        <taxon>Micromonosporales</taxon>
        <taxon>Micromonosporaceae</taxon>
        <taxon>Plantactinospora</taxon>
    </lineage>
</organism>
<dbReference type="Proteomes" id="UP001339911">
    <property type="component" value="Unassembled WGS sequence"/>
</dbReference>
<comment type="caution">
    <text evidence="2">The sequence shown here is derived from an EMBL/GenBank/DDBJ whole genome shotgun (WGS) entry which is preliminary data.</text>
</comment>
<evidence type="ECO:0000313" key="3">
    <source>
        <dbReference type="Proteomes" id="UP001339911"/>
    </source>
</evidence>
<accession>A0ABU7SLE4</accession>
<dbReference type="PROSITE" id="PS50914">
    <property type="entry name" value="BON"/>
    <property type="match status" value="2"/>
</dbReference>
<dbReference type="PANTHER" id="PTHR34606:SF15">
    <property type="entry name" value="BON DOMAIN-CONTAINING PROTEIN"/>
    <property type="match status" value="1"/>
</dbReference>
<dbReference type="PANTHER" id="PTHR34606">
    <property type="entry name" value="BON DOMAIN-CONTAINING PROTEIN"/>
    <property type="match status" value="1"/>
</dbReference>
<dbReference type="Gene3D" id="3.30.1340.30">
    <property type="match status" value="2"/>
</dbReference>
<reference evidence="2 3" key="1">
    <citation type="submission" date="2024-01" db="EMBL/GenBank/DDBJ databases">
        <title>Genome insights into Plantactinospora veratri sp. nov.</title>
        <authorList>
            <person name="Wang L."/>
        </authorList>
    </citation>
    <scope>NUCLEOTIDE SEQUENCE [LARGE SCALE GENOMIC DNA]</scope>
    <source>
        <strain evidence="2 3">NEAU-FHS4</strain>
    </source>
</reference>
<dbReference type="InterPro" id="IPR051686">
    <property type="entry name" value="Lipoprotein_DolP"/>
</dbReference>
<dbReference type="RefSeq" id="WP_331210736.1">
    <property type="nucleotide sequence ID" value="NZ_JAZGQL010000028.1"/>
</dbReference>
<sequence>MLGWAVDVPSGAVTVGVRNRVVTRSGTVARHYEREAAARTVMYLKGVTAVSNTIRLTATASASDDLKAAIGSAIRRNAQLDAEQVEAEVNGTEVTLRGAVRSCAERRQAENVAWSGAGVTSVRNQLTVTA</sequence>
<dbReference type="InterPro" id="IPR007055">
    <property type="entry name" value="BON_dom"/>
</dbReference>
<gene>
    <name evidence="2" type="ORF">V1634_28080</name>
</gene>
<dbReference type="Pfam" id="PF04972">
    <property type="entry name" value="BON"/>
    <property type="match status" value="2"/>
</dbReference>
<proteinExistence type="predicted"/>
<evidence type="ECO:0000313" key="2">
    <source>
        <dbReference type="EMBL" id="MEE6310707.1"/>
    </source>
</evidence>
<protein>
    <submittedName>
        <fullName evidence="2">BON domain-containing protein</fullName>
    </submittedName>
</protein>
<name>A0ABU7SLE4_9ACTN</name>